<name>A0A8T0KU81_PHAAN</name>
<dbReference type="EMBL" id="JABFOF010000003">
    <property type="protein sequence ID" value="KAG2402702.1"/>
    <property type="molecule type" value="Genomic_DNA"/>
</dbReference>
<protein>
    <submittedName>
        <fullName evidence="1">Uncharacterized protein</fullName>
    </submittedName>
</protein>
<organism evidence="1 2">
    <name type="scientific">Phaseolus angularis</name>
    <name type="common">Azuki bean</name>
    <name type="synonym">Vigna angularis</name>
    <dbReference type="NCBI Taxonomy" id="3914"/>
    <lineage>
        <taxon>Eukaryota</taxon>
        <taxon>Viridiplantae</taxon>
        <taxon>Streptophyta</taxon>
        <taxon>Embryophyta</taxon>
        <taxon>Tracheophyta</taxon>
        <taxon>Spermatophyta</taxon>
        <taxon>Magnoliopsida</taxon>
        <taxon>eudicotyledons</taxon>
        <taxon>Gunneridae</taxon>
        <taxon>Pentapetalae</taxon>
        <taxon>rosids</taxon>
        <taxon>fabids</taxon>
        <taxon>Fabales</taxon>
        <taxon>Fabaceae</taxon>
        <taxon>Papilionoideae</taxon>
        <taxon>50 kb inversion clade</taxon>
        <taxon>NPAAA clade</taxon>
        <taxon>indigoferoid/millettioid clade</taxon>
        <taxon>Phaseoleae</taxon>
        <taxon>Vigna</taxon>
    </lineage>
</organism>
<gene>
    <name evidence="1" type="ORF">HKW66_Vig0238990</name>
</gene>
<sequence>MGFRVVARFGDSGTRAPVWRNLAMEEELAGVCSLRGAFLDEGRTRGRGSWIVVVREHSRWLLERLLAWWCLNDGEGGCAILDFLADFLTHGGRWFHGGEIVSKKKQWWREMEALWRSGDGANHGHESMFSLVVEGGGE</sequence>
<dbReference type="AlphaFoldDB" id="A0A8T0KU81"/>
<reference evidence="1 2" key="1">
    <citation type="submission" date="2020-05" db="EMBL/GenBank/DDBJ databases">
        <title>Vigna angularis (adzuki bean) Var. LongXiaoDou No. 4 denovo assembly.</title>
        <authorList>
            <person name="Xiang H."/>
        </authorList>
    </citation>
    <scope>NUCLEOTIDE SEQUENCE [LARGE SCALE GENOMIC DNA]</scope>
    <source>
        <tissue evidence="1">Leaf</tissue>
    </source>
</reference>
<evidence type="ECO:0000313" key="2">
    <source>
        <dbReference type="Proteomes" id="UP000743370"/>
    </source>
</evidence>
<evidence type="ECO:0000313" key="1">
    <source>
        <dbReference type="EMBL" id="KAG2402702.1"/>
    </source>
</evidence>
<comment type="caution">
    <text evidence="1">The sequence shown here is derived from an EMBL/GenBank/DDBJ whole genome shotgun (WGS) entry which is preliminary data.</text>
</comment>
<accession>A0A8T0KU81</accession>
<dbReference type="Proteomes" id="UP000743370">
    <property type="component" value="Unassembled WGS sequence"/>
</dbReference>
<proteinExistence type="predicted"/>